<name>A0A3Q3ABK9_KRYMA</name>
<dbReference type="CTD" id="55332"/>
<evidence type="ECO:0000256" key="4">
    <source>
        <dbReference type="ARBA" id="ARBA00022989"/>
    </source>
</evidence>
<evidence type="ECO:0000256" key="2">
    <source>
        <dbReference type="ARBA" id="ARBA00006565"/>
    </source>
</evidence>
<reference evidence="8" key="1">
    <citation type="submission" date="2025-08" db="UniProtKB">
        <authorList>
            <consortium name="Ensembl"/>
        </authorList>
    </citation>
    <scope>IDENTIFICATION</scope>
</reference>
<feature type="transmembrane region" description="Helical" evidence="6">
    <location>
        <begin position="55"/>
        <end position="75"/>
    </location>
</feature>
<feature type="transmembrane region" description="Helical" evidence="6">
    <location>
        <begin position="201"/>
        <end position="224"/>
    </location>
</feature>
<dbReference type="GO" id="GO:0012505">
    <property type="term" value="C:endomembrane system"/>
    <property type="evidence" value="ECO:0007669"/>
    <property type="project" value="UniProtKB-SubCell"/>
</dbReference>
<comment type="similarity">
    <text evidence="2">Belongs to the DRAM/TMEM150 family.</text>
</comment>
<feature type="domain" description="CWH43-like N-terminal" evidence="7">
    <location>
        <begin position="10"/>
        <end position="229"/>
    </location>
</feature>
<dbReference type="InterPro" id="IPR019402">
    <property type="entry name" value="CWH43_N"/>
</dbReference>
<protein>
    <submittedName>
        <fullName evidence="8">DNA-damage regulated autophagy modulator 1</fullName>
    </submittedName>
</protein>
<feature type="transmembrane region" description="Helical" evidence="6">
    <location>
        <begin position="87"/>
        <end position="113"/>
    </location>
</feature>
<evidence type="ECO:0000256" key="6">
    <source>
        <dbReference type="SAM" id="Phobius"/>
    </source>
</evidence>
<evidence type="ECO:0000313" key="8">
    <source>
        <dbReference type="Ensembl" id="ENSKMAP00000013641.1"/>
    </source>
</evidence>
<dbReference type="PANTHER" id="PTHR21324">
    <property type="entry name" value="FASTING-INDUCIBLE INTEGRAL MEMBRANE PROTEIN TM6P1-RELATED"/>
    <property type="match status" value="1"/>
</dbReference>
<dbReference type="AlphaFoldDB" id="A0A3Q3ABK9"/>
<dbReference type="OMA" id="CAIICAR"/>
<evidence type="ECO:0000256" key="3">
    <source>
        <dbReference type="ARBA" id="ARBA00022692"/>
    </source>
</evidence>
<reference evidence="8" key="2">
    <citation type="submission" date="2025-09" db="UniProtKB">
        <authorList>
            <consortium name="Ensembl"/>
        </authorList>
    </citation>
    <scope>IDENTIFICATION</scope>
</reference>
<evidence type="ECO:0000256" key="5">
    <source>
        <dbReference type="ARBA" id="ARBA00023136"/>
    </source>
</evidence>
<keyword evidence="9" id="KW-1185">Reference proteome</keyword>
<dbReference type="GO" id="GO:0005764">
    <property type="term" value="C:lysosome"/>
    <property type="evidence" value="ECO:0007669"/>
    <property type="project" value="TreeGrafter"/>
</dbReference>
<evidence type="ECO:0000259" key="7">
    <source>
        <dbReference type="Pfam" id="PF10277"/>
    </source>
</evidence>
<feature type="transmembrane region" description="Helical" evidence="6">
    <location>
        <begin position="125"/>
        <end position="143"/>
    </location>
</feature>
<organism evidence="8 9">
    <name type="scientific">Kryptolebias marmoratus</name>
    <name type="common">Mangrove killifish</name>
    <name type="synonym">Rivulus marmoratus</name>
    <dbReference type="NCBI Taxonomy" id="37003"/>
    <lineage>
        <taxon>Eukaryota</taxon>
        <taxon>Metazoa</taxon>
        <taxon>Chordata</taxon>
        <taxon>Craniata</taxon>
        <taxon>Vertebrata</taxon>
        <taxon>Euteleostomi</taxon>
        <taxon>Actinopterygii</taxon>
        <taxon>Neopterygii</taxon>
        <taxon>Teleostei</taxon>
        <taxon>Neoteleostei</taxon>
        <taxon>Acanthomorphata</taxon>
        <taxon>Ovalentaria</taxon>
        <taxon>Atherinomorphae</taxon>
        <taxon>Cyprinodontiformes</taxon>
        <taxon>Rivulidae</taxon>
        <taxon>Kryptolebias</taxon>
    </lineage>
</organism>
<evidence type="ECO:0000256" key="1">
    <source>
        <dbReference type="ARBA" id="ARBA00004127"/>
    </source>
</evidence>
<proteinExistence type="inferred from homology"/>
<dbReference type="OrthoDB" id="191706at2759"/>
<feature type="transmembrane region" description="Helical" evidence="6">
    <location>
        <begin position="155"/>
        <end position="181"/>
    </location>
</feature>
<dbReference type="RefSeq" id="XP_017266950.1">
    <property type="nucleotide sequence ID" value="XM_017411461.3"/>
</dbReference>
<dbReference type="Ensembl" id="ENSKMAT00000013849.1">
    <property type="protein sequence ID" value="ENSKMAP00000013641.1"/>
    <property type="gene ID" value="ENSKMAG00000010245.1"/>
</dbReference>
<dbReference type="KEGG" id="kmr:108233177"/>
<sequence>MFWFQQGLCALPAFLGVWSSATFILSFVIAVLRRDIDIVFPYISDTGANPPESCFFGLMTFICACAGIGTIYARYKFVEKLIEDQNVVCSGLNTTALVFGMFSCLGMSVVATFQETTVTIGHDVGAIMFFVSGVLYTIFQCLISHKGHPYDCSKYVFGIRVGIMVVALVTLFPTVICAIICARFGGQSTMHWDKDNELYPLHLASAICEWIVAFSFVFFFFTYIHDFKRFTLQVTTVYEQLH</sequence>
<dbReference type="GeneTree" id="ENSGT01030000234578"/>
<keyword evidence="4 6" id="KW-1133">Transmembrane helix</keyword>
<dbReference type="GeneID" id="108233177"/>
<dbReference type="Pfam" id="PF10277">
    <property type="entry name" value="Frag1"/>
    <property type="match status" value="1"/>
</dbReference>
<comment type="subcellular location">
    <subcellularLocation>
        <location evidence="1">Endomembrane system</location>
        <topology evidence="1">Multi-pass membrane protein</topology>
    </subcellularLocation>
</comment>
<keyword evidence="3 6" id="KW-0812">Transmembrane</keyword>
<dbReference type="InterPro" id="IPR050911">
    <property type="entry name" value="DRAM/TMEM150_Autophagy_Mod"/>
</dbReference>
<accession>A0A3Q3ABK9</accession>
<dbReference type="GO" id="GO:0010506">
    <property type="term" value="P:regulation of autophagy"/>
    <property type="evidence" value="ECO:0007669"/>
    <property type="project" value="TreeGrafter"/>
</dbReference>
<feature type="transmembrane region" description="Helical" evidence="6">
    <location>
        <begin position="7"/>
        <end position="32"/>
    </location>
</feature>
<dbReference type="PANTHER" id="PTHR21324:SF11">
    <property type="entry name" value="DNA DAMAGE-REGULATED AUTOPHAGY MODULATOR PROTEIN 1"/>
    <property type="match status" value="1"/>
</dbReference>
<evidence type="ECO:0000313" key="9">
    <source>
        <dbReference type="Proteomes" id="UP000264800"/>
    </source>
</evidence>
<keyword evidence="5 6" id="KW-0472">Membrane</keyword>
<dbReference type="Proteomes" id="UP000264800">
    <property type="component" value="Unplaced"/>
</dbReference>